<sequence length="722" mass="81148">MATVFSSTTGVIGQLPTNKQANDSSAKDSYFDLAGILDAMSGMVFLLDRWGVIQLANSLALKLCNGENPVGKNVMELDCGWQDASACQRDILYVVRSGLAKRGSVENIFVEGQMRCYCVDIAPASKHAHSPVGVFLTLTDITHQEDSLRALRDSESRHRAFIASSADAIWAYELVPPVDISLPVNQQVDLIMRRALLTECNEKMARIYGVSDITSVVGRPIYLNGSMSNKEDIRRFVLNNYRVEDHEFTRIDKFGELGYMLSSATGVIENGKLMRAWGSTRDVTDQRRYLDRMRYLANHDTLTSLPNRNLLYKELERVLSNRSQNQKVALLLVDLDRFKEINDTLGHQAGDKVLKQLGPRLEVELGDTPGMVARLGGDEFAILLSNIRNRQHAVVTAHRFADAIAERFDLDTFSTELQSSIGVVICPDQAEDVSTLMRYADVAMYHAKNNMKAVSIYDAEYDPNSAKRLTVTGALGRAIREEQLVLFYQPKVDLKTHRVYGFEALIRWIHPELGFIPPSDFVPMVELSSWIYPMTLWVLEQTIKQCAMWRDAGLDLTLAMNLSPRNLADDRIVNDLEVLLKKYNVRGGMLEMEITESMLMSDPNRASRILERINKLGVRLSIDDFGTGYSSLAYLKRLPVKTLKIDGSFIMNMLESEQDEIIVKSTIHLAHNLGLDVVAEGVETLEVYDRLNSLECDSVQGYYIAKPMPIESVGAWLADYQS</sequence>
<dbReference type="PROSITE" id="PS50883">
    <property type="entry name" value="EAL"/>
    <property type="match status" value="1"/>
</dbReference>
<proteinExistence type="predicted"/>
<evidence type="ECO:0000313" key="4">
    <source>
        <dbReference type="Proteomes" id="UP000001947"/>
    </source>
</evidence>
<evidence type="ECO:0000313" key="3">
    <source>
        <dbReference type="EMBL" id="ABD81837.1"/>
    </source>
</evidence>
<feature type="domain" description="GGDEF" evidence="2">
    <location>
        <begin position="326"/>
        <end position="459"/>
    </location>
</feature>
<dbReference type="OrthoDB" id="6597954at2"/>
<accession>Q21HJ2</accession>
<dbReference type="HOGENOM" id="CLU_000445_70_20_6"/>
<dbReference type="SMART" id="SM00267">
    <property type="entry name" value="GGDEF"/>
    <property type="match status" value="1"/>
</dbReference>
<name>Q21HJ2_SACD2</name>
<dbReference type="EMBL" id="CP000282">
    <property type="protein sequence ID" value="ABD81837.1"/>
    <property type="molecule type" value="Genomic_DNA"/>
</dbReference>
<dbReference type="InterPro" id="IPR043128">
    <property type="entry name" value="Rev_trsase/Diguanyl_cyclase"/>
</dbReference>
<feature type="domain" description="EAL" evidence="1">
    <location>
        <begin position="468"/>
        <end position="721"/>
    </location>
</feature>
<dbReference type="RefSeq" id="WP_011469054.1">
    <property type="nucleotide sequence ID" value="NC_007912.1"/>
</dbReference>
<dbReference type="InterPro" id="IPR029787">
    <property type="entry name" value="Nucleotide_cyclase"/>
</dbReference>
<dbReference type="Gene3D" id="3.20.20.450">
    <property type="entry name" value="EAL domain"/>
    <property type="match status" value="1"/>
</dbReference>
<dbReference type="KEGG" id="sde:Sde_2577"/>
<dbReference type="InterPro" id="IPR001633">
    <property type="entry name" value="EAL_dom"/>
</dbReference>
<dbReference type="InterPro" id="IPR035965">
    <property type="entry name" value="PAS-like_dom_sf"/>
</dbReference>
<dbReference type="InterPro" id="IPR000160">
    <property type="entry name" value="GGDEF_dom"/>
</dbReference>
<dbReference type="SUPFAM" id="SSF141868">
    <property type="entry name" value="EAL domain-like"/>
    <property type="match status" value="1"/>
</dbReference>
<dbReference type="CDD" id="cd01949">
    <property type="entry name" value="GGDEF"/>
    <property type="match status" value="1"/>
</dbReference>
<dbReference type="InterPro" id="IPR035919">
    <property type="entry name" value="EAL_sf"/>
</dbReference>
<dbReference type="CDD" id="cd01948">
    <property type="entry name" value="EAL"/>
    <property type="match status" value="1"/>
</dbReference>
<dbReference type="PANTHER" id="PTHR44757">
    <property type="entry name" value="DIGUANYLATE CYCLASE DGCP"/>
    <property type="match status" value="1"/>
</dbReference>
<dbReference type="Pfam" id="PF00563">
    <property type="entry name" value="EAL"/>
    <property type="match status" value="1"/>
</dbReference>
<dbReference type="GeneID" id="98614240"/>
<reference evidence="3 4" key="1">
    <citation type="journal article" date="2008" name="PLoS Genet.">
        <title>Complete genome sequence of the complex carbohydrate-degrading marine bacterium, Saccharophagus degradans strain 2-40 T.</title>
        <authorList>
            <person name="Weiner R.M."/>
            <person name="Taylor L.E.II."/>
            <person name="Henrissat B."/>
            <person name="Hauser L."/>
            <person name="Land M."/>
            <person name="Coutinho P.M."/>
            <person name="Rancurel C."/>
            <person name="Saunders E.H."/>
            <person name="Longmire A.G."/>
            <person name="Zhang H."/>
            <person name="Bayer E.A."/>
            <person name="Gilbert H.J."/>
            <person name="Larimer F."/>
            <person name="Zhulin I.B."/>
            <person name="Ekborg N.A."/>
            <person name="Lamed R."/>
            <person name="Richardson P.M."/>
            <person name="Borovok I."/>
            <person name="Hutcheson S."/>
        </authorList>
    </citation>
    <scope>NUCLEOTIDE SEQUENCE [LARGE SCALE GENOMIC DNA]</scope>
    <source>
        <strain evidence="4">2-40 / ATCC 43961 / DSM 17024</strain>
    </source>
</reference>
<organism evidence="3 4">
    <name type="scientific">Saccharophagus degradans (strain 2-40 / ATCC 43961 / DSM 17024)</name>
    <dbReference type="NCBI Taxonomy" id="203122"/>
    <lineage>
        <taxon>Bacteria</taxon>
        <taxon>Pseudomonadati</taxon>
        <taxon>Pseudomonadota</taxon>
        <taxon>Gammaproteobacteria</taxon>
        <taxon>Cellvibrionales</taxon>
        <taxon>Cellvibrionaceae</taxon>
        <taxon>Saccharophagus</taxon>
    </lineage>
</organism>
<dbReference type="PANTHER" id="PTHR44757:SF2">
    <property type="entry name" value="BIOFILM ARCHITECTURE MAINTENANCE PROTEIN MBAA"/>
    <property type="match status" value="1"/>
</dbReference>
<keyword evidence="4" id="KW-1185">Reference proteome</keyword>
<dbReference type="SUPFAM" id="SSF55073">
    <property type="entry name" value="Nucleotide cyclase"/>
    <property type="match status" value="1"/>
</dbReference>
<dbReference type="NCBIfam" id="TIGR00254">
    <property type="entry name" value="GGDEF"/>
    <property type="match status" value="1"/>
</dbReference>
<dbReference type="InterPro" id="IPR052155">
    <property type="entry name" value="Biofilm_reg_signaling"/>
</dbReference>
<dbReference type="SMART" id="SM00052">
    <property type="entry name" value="EAL"/>
    <property type="match status" value="1"/>
</dbReference>
<dbReference type="Proteomes" id="UP000001947">
    <property type="component" value="Chromosome"/>
</dbReference>
<dbReference type="eggNOG" id="COG5001">
    <property type="taxonomic scope" value="Bacteria"/>
</dbReference>
<dbReference type="Gene3D" id="3.30.450.20">
    <property type="entry name" value="PAS domain"/>
    <property type="match status" value="2"/>
</dbReference>
<gene>
    <name evidence="3" type="ordered locus">Sde_2577</name>
</gene>
<dbReference type="PROSITE" id="PS50887">
    <property type="entry name" value="GGDEF"/>
    <property type="match status" value="1"/>
</dbReference>
<evidence type="ECO:0000259" key="1">
    <source>
        <dbReference type="PROSITE" id="PS50883"/>
    </source>
</evidence>
<protein>
    <submittedName>
        <fullName evidence="3">Diguanylate cyclase/phosphodiesterase</fullName>
    </submittedName>
</protein>
<dbReference type="SUPFAM" id="SSF55785">
    <property type="entry name" value="PYP-like sensor domain (PAS domain)"/>
    <property type="match status" value="2"/>
</dbReference>
<evidence type="ECO:0000259" key="2">
    <source>
        <dbReference type="PROSITE" id="PS50887"/>
    </source>
</evidence>
<dbReference type="STRING" id="203122.Sde_2577"/>
<dbReference type="Pfam" id="PF00990">
    <property type="entry name" value="GGDEF"/>
    <property type="match status" value="1"/>
</dbReference>
<dbReference type="AlphaFoldDB" id="Q21HJ2"/>
<dbReference type="Gene3D" id="3.30.70.270">
    <property type="match status" value="1"/>
</dbReference>